<feature type="non-terminal residue" evidence="1">
    <location>
        <position position="1"/>
    </location>
</feature>
<protein>
    <submittedName>
        <fullName evidence="1">Uncharacterized protein</fullName>
    </submittedName>
</protein>
<gene>
    <name evidence="1" type="ORF">H5410_061383</name>
</gene>
<dbReference type="EMBL" id="JACXVP010000012">
    <property type="protein sequence ID" value="KAG5571617.1"/>
    <property type="molecule type" value="Genomic_DNA"/>
</dbReference>
<accession>A0A9J5W7X7</accession>
<comment type="caution">
    <text evidence="1">The sequence shown here is derived from an EMBL/GenBank/DDBJ whole genome shotgun (WGS) entry which is preliminary data.</text>
</comment>
<reference evidence="1 2" key="1">
    <citation type="submission" date="2020-09" db="EMBL/GenBank/DDBJ databases">
        <title>De no assembly of potato wild relative species, Solanum commersonii.</title>
        <authorList>
            <person name="Cho K."/>
        </authorList>
    </citation>
    <scope>NUCLEOTIDE SEQUENCE [LARGE SCALE GENOMIC DNA]</scope>
    <source>
        <strain evidence="1">LZ3.2</strain>
        <tissue evidence="1">Leaf</tissue>
    </source>
</reference>
<dbReference type="Proteomes" id="UP000824120">
    <property type="component" value="Chromosome 12"/>
</dbReference>
<sequence length="98" mass="11021">VKKCVAKDHSAQLFGIADPFSDPPFGLVHRLSALALNKFKFCNVGRWSIASRNRSLTAPLFCQLDFLPQSLAHWNIRRAHSHSATRLMFKKDISNSAI</sequence>
<proteinExistence type="predicted"/>
<dbReference type="AlphaFoldDB" id="A0A9J5W7X7"/>
<evidence type="ECO:0000313" key="2">
    <source>
        <dbReference type="Proteomes" id="UP000824120"/>
    </source>
</evidence>
<name>A0A9J5W7X7_SOLCO</name>
<organism evidence="1 2">
    <name type="scientific">Solanum commersonii</name>
    <name type="common">Commerson's wild potato</name>
    <name type="synonym">Commerson's nightshade</name>
    <dbReference type="NCBI Taxonomy" id="4109"/>
    <lineage>
        <taxon>Eukaryota</taxon>
        <taxon>Viridiplantae</taxon>
        <taxon>Streptophyta</taxon>
        <taxon>Embryophyta</taxon>
        <taxon>Tracheophyta</taxon>
        <taxon>Spermatophyta</taxon>
        <taxon>Magnoliopsida</taxon>
        <taxon>eudicotyledons</taxon>
        <taxon>Gunneridae</taxon>
        <taxon>Pentapetalae</taxon>
        <taxon>asterids</taxon>
        <taxon>lamiids</taxon>
        <taxon>Solanales</taxon>
        <taxon>Solanaceae</taxon>
        <taxon>Solanoideae</taxon>
        <taxon>Solaneae</taxon>
        <taxon>Solanum</taxon>
    </lineage>
</organism>
<evidence type="ECO:0000313" key="1">
    <source>
        <dbReference type="EMBL" id="KAG5571617.1"/>
    </source>
</evidence>
<keyword evidence="2" id="KW-1185">Reference proteome</keyword>